<dbReference type="RefSeq" id="WP_085517872.1">
    <property type="nucleotide sequence ID" value="NZ_FXAW01000005.1"/>
</dbReference>
<feature type="transmembrane region" description="Helical" evidence="3">
    <location>
        <begin position="7"/>
        <end position="26"/>
    </location>
</feature>
<dbReference type="OrthoDB" id="1173761at2"/>
<evidence type="ECO:0000313" key="4">
    <source>
        <dbReference type="EMBL" id="SMG40071.1"/>
    </source>
</evidence>
<sequence>MNKLQKIVLYVAPVIIVGCLIAIFLITEKKNDFKLEAQNKTEQLHNLEQQRVLYRQKSNADELFIAGRYEDAMDIYLSIADSIDNNTFLKSRKETIAKFNYLRSELDSTQSMSSSQLSNMQRELDKKTVEIEATYQDKIDSISNELNNKIASLNKEIRQKEQKLQNKADLGRLTFYNANGTKISYFGEVQFGKANGEGVGHYSSNSVYDGDWKNNMKHGKGTYKWVDGHKYVGQYQNDKREGTGTYYWNTGEKYEGQWKNDKRNGQGTLYDKDGNVKLKGEWENDELVQ</sequence>
<keyword evidence="3" id="KW-1133">Transmembrane helix</keyword>
<dbReference type="InterPro" id="IPR003409">
    <property type="entry name" value="MORN"/>
</dbReference>
<evidence type="ECO:0000256" key="2">
    <source>
        <dbReference type="SAM" id="Coils"/>
    </source>
</evidence>
<keyword evidence="5" id="KW-1185">Reference proteome</keyword>
<dbReference type="PANTHER" id="PTHR43215">
    <property type="entry name" value="RADIAL SPOKE HEAD 1 HOMOLOG"/>
    <property type="match status" value="1"/>
</dbReference>
<dbReference type="Gene3D" id="2.20.110.10">
    <property type="entry name" value="Histone H3 K4-specific methyltransferase SET7/9 N-terminal domain"/>
    <property type="match status" value="1"/>
</dbReference>
<feature type="coiled-coil region" evidence="2">
    <location>
        <begin position="117"/>
        <end position="170"/>
    </location>
</feature>
<keyword evidence="3" id="KW-0472">Membrane</keyword>
<organism evidence="4 5">
    <name type="scientific">Marivirga sericea</name>
    <dbReference type="NCBI Taxonomy" id="1028"/>
    <lineage>
        <taxon>Bacteria</taxon>
        <taxon>Pseudomonadati</taxon>
        <taxon>Bacteroidota</taxon>
        <taxon>Cytophagia</taxon>
        <taxon>Cytophagales</taxon>
        <taxon>Marivirgaceae</taxon>
        <taxon>Marivirga</taxon>
    </lineage>
</organism>
<dbReference type="PROSITE" id="PS51257">
    <property type="entry name" value="PROKAR_LIPOPROTEIN"/>
    <property type="match status" value="1"/>
</dbReference>
<proteinExistence type="predicted"/>
<dbReference type="PANTHER" id="PTHR43215:SF14">
    <property type="entry name" value="RADIAL SPOKE HEAD 1 HOMOLOG"/>
    <property type="match status" value="1"/>
</dbReference>
<dbReference type="SUPFAM" id="SSF161266">
    <property type="entry name" value="Gam-like"/>
    <property type="match status" value="1"/>
</dbReference>
<reference evidence="5" key="1">
    <citation type="submission" date="2017-04" db="EMBL/GenBank/DDBJ databases">
        <authorList>
            <person name="Varghese N."/>
            <person name="Submissions S."/>
        </authorList>
    </citation>
    <scope>NUCLEOTIDE SEQUENCE [LARGE SCALE GENOMIC DNA]</scope>
    <source>
        <strain evidence="5">DSM 4125</strain>
    </source>
</reference>
<gene>
    <name evidence="4" type="ORF">SAMN05661096_02712</name>
</gene>
<dbReference type="Pfam" id="PF02493">
    <property type="entry name" value="MORN"/>
    <property type="match status" value="4"/>
</dbReference>
<feature type="coiled-coil region" evidence="2">
    <location>
        <begin position="30"/>
        <end position="57"/>
    </location>
</feature>
<evidence type="ECO:0000256" key="3">
    <source>
        <dbReference type="SAM" id="Phobius"/>
    </source>
</evidence>
<dbReference type="Proteomes" id="UP000193804">
    <property type="component" value="Unassembled WGS sequence"/>
</dbReference>
<evidence type="ECO:0000313" key="5">
    <source>
        <dbReference type="Proteomes" id="UP000193804"/>
    </source>
</evidence>
<dbReference type="STRING" id="1028.SAMN05661096_02712"/>
<dbReference type="SMART" id="SM00698">
    <property type="entry name" value="MORN"/>
    <property type="match status" value="3"/>
</dbReference>
<dbReference type="SUPFAM" id="SSF82185">
    <property type="entry name" value="Histone H3 K4-specific methyltransferase SET7/9 N-terminal domain"/>
    <property type="match status" value="1"/>
</dbReference>
<name>A0A1X7KHH6_9BACT</name>
<keyword evidence="3" id="KW-0812">Transmembrane</keyword>
<accession>A0A1X7KHH6</accession>
<dbReference type="AlphaFoldDB" id="A0A1X7KHH6"/>
<protein>
    <submittedName>
        <fullName evidence="4">MORN repeat-containing protein</fullName>
    </submittedName>
</protein>
<evidence type="ECO:0000256" key="1">
    <source>
        <dbReference type="ARBA" id="ARBA00022737"/>
    </source>
</evidence>
<dbReference type="EMBL" id="FXAW01000005">
    <property type="protein sequence ID" value="SMG40071.1"/>
    <property type="molecule type" value="Genomic_DNA"/>
</dbReference>
<keyword evidence="2" id="KW-0175">Coiled coil</keyword>
<keyword evidence="1" id="KW-0677">Repeat</keyword>